<feature type="transmembrane region" description="Helical" evidence="2">
    <location>
        <begin position="54"/>
        <end position="71"/>
    </location>
</feature>
<proteinExistence type="predicted"/>
<evidence type="ECO:0000256" key="1">
    <source>
        <dbReference type="SAM" id="MobiDB-lite"/>
    </source>
</evidence>
<feature type="region of interest" description="Disordered" evidence="1">
    <location>
        <begin position="1"/>
        <end position="35"/>
    </location>
</feature>
<evidence type="ECO:0000259" key="3">
    <source>
        <dbReference type="Pfam" id="PF09648"/>
    </source>
</evidence>
<feature type="domain" description="Regulatory protein YycH-like" evidence="3">
    <location>
        <begin position="94"/>
        <end position="298"/>
    </location>
</feature>
<dbReference type="OrthoDB" id="2388036at2"/>
<dbReference type="AlphaFoldDB" id="A0A2P6MDK7"/>
<dbReference type="Pfam" id="PF09648">
    <property type="entry name" value="YycI"/>
    <property type="match status" value="1"/>
</dbReference>
<protein>
    <recommendedName>
        <fullName evidence="3">Regulatory protein YycH-like domain-containing protein</fullName>
    </recommendedName>
</protein>
<organism evidence="4 5">
    <name type="scientific">Alkalicoccus urumqiensis</name>
    <name type="common">Bacillus urumqiensis</name>
    <dbReference type="NCBI Taxonomy" id="1548213"/>
    <lineage>
        <taxon>Bacteria</taxon>
        <taxon>Bacillati</taxon>
        <taxon>Bacillota</taxon>
        <taxon>Bacilli</taxon>
        <taxon>Bacillales</taxon>
        <taxon>Bacillaceae</taxon>
        <taxon>Alkalicoccus</taxon>
    </lineage>
</organism>
<accession>A0A2P6MDK7</accession>
<keyword evidence="2" id="KW-0472">Membrane</keyword>
<comment type="caution">
    <text evidence="4">The sequence shown here is derived from an EMBL/GenBank/DDBJ whole genome shotgun (WGS) entry which is preliminary data.</text>
</comment>
<keyword evidence="2" id="KW-0812">Transmembrane</keyword>
<sequence length="309" mass="35329">MSLKTPGSATTCAYRTPSPFSSRRGTWKSAASGSGSQFRTRERRWRMDWSRTKTIFIITFMLLNIFLGYQLTLKQQHGDLPELASVNLESRLSEEIDININNEEVEEEGGMISGEWRVFEEVFLNQSLEEQNLSVSDDGLEIRSELESPYSLVTANIQASADAFLQEFVFRGEEYEVAAYDEEEGRVGLYQTYEGSKIDEYEREAFHLELELNDSGEIVQYTQRYLTITATGEEQELLTPLEVIDILLQENQVLVGGEREVSAAELGYYNLLEIDTDFQIFAPVWRITVDDDTYFVDALRGEIQTSMSN</sequence>
<dbReference type="InterPro" id="IPR018604">
    <property type="entry name" value="YycI-like"/>
</dbReference>
<gene>
    <name evidence="4" type="ORF">C6I21_15275</name>
</gene>
<dbReference type="Gene3D" id="2.40.128.690">
    <property type="entry name" value="YycH protein, domain 3-like"/>
    <property type="match status" value="1"/>
</dbReference>
<reference evidence="4 5" key="1">
    <citation type="submission" date="2018-03" db="EMBL/GenBank/DDBJ databases">
        <title>Bacillus urumqiensis sp. nov., a moderately haloalkaliphilic bacterium isolated from a salt lake.</title>
        <authorList>
            <person name="Zhao B."/>
            <person name="Liao Z."/>
        </authorList>
    </citation>
    <scope>NUCLEOTIDE SEQUENCE [LARGE SCALE GENOMIC DNA]</scope>
    <source>
        <strain evidence="4 5">BZ-SZ-XJ18</strain>
    </source>
</reference>
<name>A0A2P6MDK7_ALKUR</name>
<keyword evidence="2" id="KW-1133">Transmembrane helix</keyword>
<evidence type="ECO:0000313" key="4">
    <source>
        <dbReference type="EMBL" id="PRO64368.1"/>
    </source>
</evidence>
<dbReference type="Proteomes" id="UP000243650">
    <property type="component" value="Unassembled WGS sequence"/>
</dbReference>
<dbReference type="EMBL" id="PVNS01000018">
    <property type="protein sequence ID" value="PRO64368.1"/>
    <property type="molecule type" value="Genomic_DNA"/>
</dbReference>
<dbReference type="GO" id="GO:0016020">
    <property type="term" value="C:membrane"/>
    <property type="evidence" value="ECO:0007669"/>
    <property type="project" value="InterPro"/>
</dbReference>
<keyword evidence="5" id="KW-1185">Reference proteome</keyword>
<evidence type="ECO:0000313" key="5">
    <source>
        <dbReference type="Proteomes" id="UP000243650"/>
    </source>
</evidence>
<evidence type="ECO:0000256" key="2">
    <source>
        <dbReference type="SAM" id="Phobius"/>
    </source>
</evidence>